<evidence type="ECO:0000256" key="1">
    <source>
        <dbReference type="SAM" id="MobiDB-lite"/>
    </source>
</evidence>
<comment type="caution">
    <text evidence="2">The sequence shown here is derived from an EMBL/GenBank/DDBJ whole genome shotgun (WGS) entry which is preliminary data.</text>
</comment>
<dbReference type="Proteomes" id="UP000324222">
    <property type="component" value="Unassembled WGS sequence"/>
</dbReference>
<evidence type="ECO:0000313" key="2">
    <source>
        <dbReference type="EMBL" id="MPD01038.1"/>
    </source>
</evidence>
<protein>
    <submittedName>
        <fullName evidence="2">Uncharacterized protein</fullName>
    </submittedName>
</protein>
<keyword evidence="3" id="KW-1185">Reference proteome</keyword>
<gene>
    <name evidence="2" type="ORF">E2C01_096549</name>
</gene>
<evidence type="ECO:0000313" key="3">
    <source>
        <dbReference type="Proteomes" id="UP000324222"/>
    </source>
</evidence>
<sequence>MVRPDRIRNGFAAPRRPGHTTGDRVERLDQRVPLDTSASPVPSYEWSVPSSLPAASECLRLSGKNRMNFRTEEKDDRSASA</sequence>
<proteinExistence type="predicted"/>
<reference evidence="2 3" key="1">
    <citation type="submission" date="2019-05" db="EMBL/GenBank/DDBJ databases">
        <title>Another draft genome of Portunus trituberculatus and its Hox gene families provides insights of decapod evolution.</title>
        <authorList>
            <person name="Jeong J.-H."/>
            <person name="Song I."/>
            <person name="Kim S."/>
            <person name="Choi T."/>
            <person name="Kim D."/>
            <person name="Ryu S."/>
            <person name="Kim W."/>
        </authorList>
    </citation>
    <scope>NUCLEOTIDE SEQUENCE [LARGE SCALE GENOMIC DNA]</scope>
    <source>
        <tissue evidence="2">Muscle</tissue>
    </source>
</reference>
<accession>A0A5B7K748</accession>
<dbReference type="AlphaFoldDB" id="A0A5B7K748"/>
<name>A0A5B7K748_PORTR</name>
<dbReference type="EMBL" id="VSRR010125517">
    <property type="protein sequence ID" value="MPD01038.1"/>
    <property type="molecule type" value="Genomic_DNA"/>
</dbReference>
<organism evidence="2 3">
    <name type="scientific">Portunus trituberculatus</name>
    <name type="common">Swimming crab</name>
    <name type="synonym">Neptunus trituberculatus</name>
    <dbReference type="NCBI Taxonomy" id="210409"/>
    <lineage>
        <taxon>Eukaryota</taxon>
        <taxon>Metazoa</taxon>
        <taxon>Ecdysozoa</taxon>
        <taxon>Arthropoda</taxon>
        <taxon>Crustacea</taxon>
        <taxon>Multicrustacea</taxon>
        <taxon>Malacostraca</taxon>
        <taxon>Eumalacostraca</taxon>
        <taxon>Eucarida</taxon>
        <taxon>Decapoda</taxon>
        <taxon>Pleocyemata</taxon>
        <taxon>Brachyura</taxon>
        <taxon>Eubrachyura</taxon>
        <taxon>Portunoidea</taxon>
        <taxon>Portunidae</taxon>
        <taxon>Portuninae</taxon>
        <taxon>Portunus</taxon>
    </lineage>
</organism>
<feature type="region of interest" description="Disordered" evidence="1">
    <location>
        <begin position="1"/>
        <end position="49"/>
    </location>
</feature>
<feature type="compositionally biased region" description="Basic and acidic residues" evidence="1">
    <location>
        <begin position="21"/>
        <end position="32"/>
    </location>
</feature>